<keyword evidence="7" id="KW-0998">Cell outer membrane</keyword>
<feature type="non-terminal residue" evidence="9">
    <location>
        <position position="1"/>
    </location>
</feature>
<organism evidence="9">
    <name type="scientific">marine metagenome</name>
    <dbReference type="NCBI Taxonomy" id="408172"/>
    <lineage>
        <taxon>unclassified sequences</taxon>
        <taxon>metagenomes</taxon>
        <taxon>ecological metagenomes</taxon>
    </lineage>
</organism>
<evidence type="ECO:0000256" key="7">
    <source>
        <dbReference type="ARBA" id="ARBA00023237"/>
    </source>
</evidence>
<dbReference type="GO" id="GO:0005576">
    <property type="term" value="C:extracellular region"/>
    <property type="evidence" value="ECO:0007669"/>
    <property type="project" value="UniProtKB-SubCell"/>
</dbReference>
<evidence type="ECO:0000256" key="3">
    <source>
        <dbReference type="ARBA" id="ARBA00004613"/>
    </source>
</evidence>
<dbReference type="Gene3D" id="2.160.20.10">
    <property type="entry name" value="Single-stranded right-handed beta-helix, Pectin lyase-like"/>
    <property type="match status" value="1"/>
</dbReference>
<dbReference type="InterPro" id="IPR011050">
    <property type="entry name" value="Pectin_lyase_fold/virulence"/>
</dbReference>
<gene>
    <name evidence="9" type="ORF">METZ01_LOCUS300479</name>
</gene>
<dbReference type="InterPro" id="IPR039448">
    <property type="entry name" value="Beta_helix"/>
</dbReference>
<name>A0A382MHN2_9ZZZZ</name>
<proteinExistence type="predicted"/>
<evidence type="ECO:0000256" key="4">
    <source>
        <dbReference type="ARBA" id="ARBA00022525"/>
    </source>
</evidence>
<evidence type="ECO:0000259" key="8">
    <source>
        <dbReference type="Pfam" id="PF13229"/>
    </source>
</evidence>
<dbReference type="InterPro" id="IPR012334">
    <property type="entry name" value="Pectin_lyas_fold"/>
</dbReference>
<dbReference type="InterPro" id="IPR006626">
    <property type="entry name" value="PbH1"/>
</dbReference>
<sequence length="384" mass="40046">FRSIQSGINFSSVDDSVTVAAGTYVENINFRGRNIKVAGADRETTIIDGDSTGTVVTFESGEDSTALLSGFTIQNGYSIWGGGIHYSGSNATLDNLTIINNTSSNDGGGIYSVSSSMTISNSTINGNTALNEGGAIRISETSFLEMSNSIVENNQSGSEMDGLYSSGSSVSITNSVFKSNGYIGITLGGNGPRENLISKTLVHGHSMGIMSSGGDLTVDKSTIDNNSGHGINFSYGGTRSITNSIIYNNGFTEFGYNLYMGGAEDAVLSISYSDIQGDSVFVTEGNLTWGNGNIDVDPMFVDTADGNYHLLATSQCINAGHPDSTDSDGTVADIGAYPYLNSYSGPTWYISESGNDTTATGASGDPFRSIQSGINFSSVDDSVT</sequence>
<accession>A0A382MHN2</accession>
<dbReference type="SMART" id="SM00710">
    <property type="entry name" value="PbH1"/>
    <property type="match status" value="6"/>
</dbReference>
<dbReference type="EMBL" id="UINC01093307">
    <property type="protein sequence ID" value="SVC47625.1"/>
    <property type="molecule type" value="Genomic_DNA"/>
</dbReference>
<evidence type="ECO:0000256" key="2">
    <source>
        <dbReference type="ARBA" id="ARBA00004442"/>
    </source>
</evidence>
<feature type="non-terminal residue" evidence="9">
    <location>
        <position position="384"/>
    </location>
</feature>
<dbReference type="GO" id="GO:0009279">
    <property type="term" value="C:cell outer membrane"/>
    <property type="evidence" value="ECO:0007669"/>
    <property type="project" value="UniProtKB-SubCell"/>
</dbReference>
<evidence type="ECO:0000256" key="6">
    <source>
        <dbReference type="ARBA" id="ARBA00023136"/>
    </source>
</evidence>
<keyword evidence="5" id="KW-0732">Signal</keyword>
<dbReference type="Pfam" id="PF13229">
    <property type="entry name" value="Beta_helix"/>
    <property type="match status" value="1"/>
</dbReference>
<feature type="domain" description="Right handed beta helix" evidence="8">
    <location>
        <begin position="161"/>
        <end position="277"/>
    </location>
</feature>
<keyword evidence="6" id="KW-0472">Membrane</keyword>
<keyword evidence="4" id="KW-0964">Secreted</keyword>
<evidence type="ECO:0000256" key="5">
    <source>
        <dbReference type="ARBA" id="ARBA00022729"/>
    </source>
</evidence>
<protein>
    <recommendedName>
        <fullName evidence="8">Right handed beta helix domain-containing protein</fullName>
    </recommendedName>
</protein>
<dbReference type="InterPro" id="IPR003368">
    <property type="entry name" value="POMP_repeat"/>
</dbReference>
<evidence type="ECO:0000313" key="9">
    <source>
        <dbReference type="EMBL" id="SVC47625.1"/>
    </source>
</evidence>
<dbReference type="AlphaFoldDB" id="A0A382MHN2"/>
<dbReference type="NCBIfam" id="TIGR01376">
    <property type="entry name" value="POMP_repeat"/>
    <property type="match status" value="1"/>
</dbReference>
<dbReference type="SUPFAM" id="SSF51126">
    <property type="entry name" value="Pectin lyase-like"/>
    <property type="match status" value="1"/>
</dbReference>
<evidence type="ECO:0000256" key="1">
    <source>
        <dbReference type="ARBA" id="ARBA00004196"/>
    </source>
</evidence>
<reference evidence="9" key="1">
    <citation type="submission" date="2018-05" db="EMBL/GenBank/DDBJ databases">
        <authorList>
            <person name="Lanie J.A."/>
            <person name="Ng W.-L."/>
            <person name="Kazmierczak K.M."/>
            <person name="Andrzejewski T.M."/>
            <person name="Davidsen T.M."/>
            <person name="Wayne K.J."/>
            <person name="Tettelin H."/>
            <person name="Glass J.I."/>
            <person name="Rusch D."/>
            <person name="Podicherti R."/>
            <person name="Tsui H.-C.T."/>
            <person name="Winkler M.E."/>
        </authorList>
    </citation>
    <scope>NUCLEOTIDE SEQUENCE</scope>
</reference>
<comment type="subcellular location">
    <subcellularLocation>
        <location evidence="1">Cell envelope</location>
    </subcellularLocation>
    <subcellularLocation>
        <location evidence="2">Cell outer membrane</location>
    </subcellularLocation>
    <subcellularLocation>
        <location evidence="3">Secreted</location>
    </subcellularLocation>
</comment>